<dbReference type="RefSeq" id="WP_003713011.1">
    <property type="nucleotide sequence ID" value="NZ_AZGE01000001.1"/>
</dbReference>
<evidence type="ECO:0000313" key="1">
    <source>
        <dbReference type="EMBL" id="KRM17005.1"/>
    </source>
</evidence>
<evidence type="ECO:0000313" key="2">
    <source>
        <dbReference type="Proteomes" id="UP000050973"/>
    </source>
</evidence>
<gene>
    <name evidence="1" type="ORF">FC49_GL000166</name>
</gene>
<comment type="caution">
    <text evidence="1">The sequence shown here is derived from an EMBL/GenBank/DDBJ whole genome shotgun (WGS) entry which is preliminary data.</text>
</comment>
<dbReference type="AlphaFoldDB" id="A0A0R1WHC9"/>
<protein>
    <submittedName>
        <fullName evidence="1">Uncharacterized protein</fullName>
    </submittedName>
</protein>
<organism evidence="1 2">
    <name type="scientific">Limosilactobacillus oris DSM 4864</name>
    <dbReference type="NCBI Taxonomy" id="1423779"/>
    <lineage>
        <taxon>Bacteria</taxon>
        <taxon>Bacillati</taxon>
        <taxon>Bacillota</taxon>
        <taxon>Bacilli</taxon>
        <taxon>Lactobacillales</taxon>
        <taxon>Lactobacillaceae</taxon>
        <taxon>Limosilactobacillus</taxon>
    </lineage>
</organism>
<dbReference type="Proteomes" id="UP000050973">
    <property type="component" value="Unassembled WGS sequence"/>
</dbReference>
<dbReference type="PATRIC" id="fig|1423779.3.peg.169"/>
<name>A0A0R1WHC9_9LACO</name>
<dbReference type="EMBL" id="AZGE01000001">
    <property type="protein sequence ID" value="KRM17005.1"/>
    <property type="molecule type" value="Genomic_DNA"/>
</dbReference>
<accession>A0A0R1WHC9</accession>
<reference evidence="1 2" key="1">
    <citation type="journal article" date="2015" name="Genome Announc.">
        <title>Expanding the biotechnology potential of lactobacilli through comparative genomics of 213 strains and associated genera.</title>
        <authorList>
            <person name="Sun Z."/>
            <person name="Harris H.M."/>
            <person name="McCann A."/>
            <person name="Guo C."/>
            <person name="Argimon S."/>
            <person name="Zhang W."/>
            <person name="Yang X."/>
            <person name="Jeffery I.B."/>
            <person name="Cooney J.C."/>
            <person name="Kagawa T.F."/>
            <person name="Liu W."/>
            <person name="Song Y."/>
            <person name="Salvetti E."/>
            <person name="Wrobel A."/>
            <person name="Rasinkangas P."/>
            <person name="Parkhill J."/>
            <person name="Rea M.C."/>
            <person name="O'Sullivan O."/>
            <person name="Ritari J."/>
            <person name="Douillard F.P."/>
            <person name="Paul Ross R."/>
            <person name="Yang R."/>
            <person name="Briner A.E."/>
            <person name="Felis G.E."/>
            <person name="de Vos W.M."/>
            <person name="Barrangou R."/>
            <person name="Klaenhammer T.R."/>
            <person name="Caufield P.W."/>
            <person name="Cui Y."/>
            <person name="Zhang H."/>
            <person name="O'Toole P.W."/>
        </authorList>
    </citation>
    <scope>NUCLEOTIDE SEQUENCE [LARGE SCALE GENOMIC DNA]</scope>
    <source>
        <strain evidence="1 2">DSM 4864</strain>
    </source>
</reference>
<sequence>MKKEHGQVTGLIWRGAADLTTYQKLRDYAAAHELSVATAAKQIIKQTLDAIER</sequence>
<proteinExistence type="predicted"/>